<gene>
    <name evidence="2" type="ORF">CLV30_101259</name>
</gene>
<dbReference type="AlphaFoldDB" id="A0A2P8EFP3"/>
<protein>
    <submittedName>
        <fullName evidence="2">Helix-turn-helix protein</fullName>
    </submittedName>
</protein>
<sequence>MDTGGLIKQARFAAGLSQRVLAERADVSRHALSRYECGNRAPSIGTLTAILAAAGWQIRAELEQLDADVRAAIARVASEPLDDRVAVSRWVSFTELARVAYRVEGLAAASLLGAPLPADHYDLAVADTPETFEALAGLVTEHSYIVEAARRRGPKFRVPRSNPEPLGAQLRAWLAAHCPDGTFWLRCAFSEARTRLAPPDDVSRHVHVETPHGRVRVAPVHEIDVVADEYALRVLRVLREMTNESGDGVAQTPSPGLE</sequence>
<dbReference type="Pfam" id="PF13560">
    <property type="entry name" value="HTH_31"/>
    <property type="match status" value="1"/>
</dbReference>
<keyword evidence="3" id="KW-1185">Reference proteome</keyword>
<dbReference type="Proteomes" id="UP000243528">
    <property type="component" value="Unassembled WGS sequence"/>
</dbReference>
<name>A0A2P8EFP3_9ACTN</name>
<dbReference type="SMART" id="SM00530">
    <property type="entry name" value="HTH_XRE"/>
    <property type="match status" value="1"/>
</dbReference>
<dbReference type="GO" id="GO:0003677">
    <property type="term" value="F:DNA binding"/>
    <property type="evidence" value="ECO:0007669"/>
    <property type="project" value="InterPro"/>
</dbReference>
<comment type="caution">
    <text evidence="2">The sequence shown here is derived from an EMBL/GenBank/DDBJ whole genome shotgun (WGS) entry which is preliminary data.</text>
</comment>
<dbReference type="PROSITE" id="PS50943">
    <property type="entry name" value="HTH_CROC1"/>
    <property type="match status" value="1"/>
</dbReference>
<organism evidence="2 3">
    <name type="scientific">Haloactinopolyspora alba</name>
    <dbReference type="NCBI Taxonomy" id="648780"/>
    <lineage>
        <taxon>Bacteria</taxon>
        <taxon>Bacillati</taxon>
        <taxon>Actinomycetota</taxon>
        <taxon>Actinomycetes</taxon>
        <taxon>Jiangellales</taxon>
        <taxon>Jiangellaceae</taxon>
        <taxon>Haloactinopolyspora</taxon>
    </lineage>
</organism>
<evidence type="ECO:0000313" key="2">
    <source>
        <dbReference type="EMBL" id="PSL08288.1"/>
    </source>
</evidence>
<dbReference type="InterPro" id="IPR010982">
    <property type="entry name" value="Lambda_DNA-bd_dom_sf"/>
</dbReference>
<evidence type="ECO:0000313" key="3">
    <source>
        <dbReference type="Proteomes" id="UP000243528"/>
    </source>
</evidence>
<dbReference type="CDD" id="cd00093">
    <property type="entry name" value="HTH_XRE"/>
    <property type="match status" value="1"/>
</dbReference>
<reference evidence="2 3" key="1">
    <citation type="submission" date="2018-03" db="EMBL/GenBank/DDBJ databases">
        <title>Genomic Encyclopedia of Archaeal and Bacterial Type Strains, Phase II (KMG-II): from individual species to whole genera.</title>
        <authorList>
            <person name="Goeker M."/>
        </authorList>
    </citation>
    <scope>NUCLEOTIDE SEQUENCE [LARGE SCALE GENOMIC DNA]</scope>
    <source>
        <strain evidence="2 3">DSM 45211</strain>
    </source>
</reference>
<feature type="domain" description="HTH cro/C1-type" evidence="1">
    <location>
        <begin position="7"/>
        <end position="53"/>
    </location>
</feature>
<proteinExistence type="predicted"/>
<dbReference type="SUPFAM" id="SSF47413">
    <property type="entry name" value="lambda repressor-like DNA-binding domains"/>
    <property type="match status" value="1"/>
</dbReference>
<dbReference type="EMBL" id="PYGE01000001">
    <property type="protein sequence ID" value="PSL08288.1"/>
    <property type="molecule type" value="Genomic_DNA"/>
</dbReference>
<accession>A0A2P8EFP3</accession>
<dbReference type="InterPro" id="IPR001387">
    <property type="entry name" value="Cro/C1-type_HTH"/>
</dbReference>
<evidence type="ECO:0000259" key="1">
    <source>
        <dbReference type="PROSITE" id="PS50943"/>
    </source>
</evidence>
<dbReference type="Gene3D" id="1.10.260.40">
    <property type="entry name" value="lambda repressor-like DNA-binding domains"/>
    <property type="match status" value="1"/>
</dbReference>